<proteinExistence type="predicted"/>
<dbReference type="Proteomes" id="UP000748531">
    <property type="component" value="Unassembled WGS sequence"/>
</dbReference>
<dbReference type="Gene3D" id="1.25.10.10">
    <property type="entry name" value="Leucine-rich Repeat Variant"/>
    <property type="match status" value="2"/>
</dbReference>
<sequence length="1017" mass="111634">MFTNESCKPFASSSHASSSYHLEEDLLRRLQKQILSSSCFCSEDASVANEAFGSLSAHVRAKCIDLLAARAAPKFWLRAGYAGDLVLWHTDDGDARVRERAFACLRVWLSPSTDKMAVIQPLTNQQALLHQERLSWSKSNLDAIYHAACRGLSDVELVTRYTSLLLLARLSTTWPRYELTDPAAVGSVSISTLKTNTEPIYLIDDAFARVCTRLHDPGRQVRQLAAQLLSDLAKSVSDDYLIRTLEKTVMSDRQVRHSTLDRGPILLPTNQKRSDPLTASNRSNSVGSVGIMSSGLSGAIISGLEDDFFEVRCATLSTVTHVASLSTRFASNCQDLLVDMLTDDIQEVRLAAVRALGAVGDQMPLQSEQVAIITSALAEGSGRIRRRLHQLLSRCRLASAPCLISLLDGLLRNLRRYPQDRDSLWRCAASVGRRHPVFVETCLSSLLRTHSWLSGPEPNREDPAYLTVLLLVLNAEPGAPGMPAKFPRHLAATKTYLRELVPNLLPKTVRPIDSDSDELAISMTKRARLDSLADVADNTAANSLCHFLVKIIKRLINLSLGFRDWLSLVSTGSKPSNESPGAGLSHTFLPHETLIRQKLSLYSRLVFTDLRTNVQRLDRVGQLDGLVQWVILLAASGWCLLSVVLESFSRPALLSPGLKPVSLDSPPQTVPSTSCQPSRLLTKALHMVLRAQHLFIGKTSVESDLIHTLTEQVLCLIKTVHLEDCCNPTLVSRSFDAITSLLMVLINDSESSSTTPKQLFGDSPDSCDSSFALLASAKRLFPVCVILVQPCAVGSSTTSDGVPGYPRIPAIISTKLNDEVDEGGWEIPNRIAQSCQSTVTTTNAIPEVRFTATMATVSIRIRAIMIGVKLDEAREHVCVLFRRPDHLHTDRSGNLPVTGLHKWWPPSSSWHLLDDDLITTHDESSQSALTSGVDRIELRAHLELSAGRWSDAGTVELGLGYCVDSPFERSAQSNMSTGLNLTSGSPVSNRKSFVLFLTPRLLFAKCRLIPCAPVSQW</sequence>
<feature type="region of interest" description="Disordered" evidence="1">
    <location>
        <begin position="261"/>
        <end position="282"/>
    </location>
</feature>
<dbReference type="GO" id="GO:0032039">
    <property type="term" value="C:integrator complex"/>
    <property type="evidence" value="ECO:0007669"/>
    <property type="project" value="TreeGrafter"/>
</dbReference>
<dbReference type="EMBL" id="LUCH01000433">
    <property type="protein sequence ID" value="KAF5405151.1"/>
    <property type="molecule type" value="Genomic_DNA"/>
</dbReference>
<dbReference type="PANTHER" id="PTHR20938:SF0">
    <property type="entry name" value="INTEGRATOR COMPLEX SUBUNIT 4"/>
    <property type="match status" value="1"/>
</dbReference>
<dbReference type="InterPro" id="IPR016024">
    <property type="entry name" value="ARM-type_fold"/>
</dbReference>
<evidence type="ECO:0000313" key="3">
    <source>
        <dbReference type="Proteomes" id="UP000748531"/>
    </source>
</evidence>
<dbReference type="AlphaFoldDB" id="A0A8J4TN08"/>
<dbReference type="SUPFAM" id="SSF48371">
    <property type="entry name" value="ARM repeat"/>
    <property type="match status" value="1"/>
</dbReference>
<gene>
    <name evidence="2" type="ORF">PHET_01403</name>
</gene>
<dbReference type="GO" id="GO:0016180">
    <property type="term" value="P:snRNA processing"/>
    <property type="evidence" value="ECO:0007669"/>
    <property type="project" value="TreeGrafter"/>
</dbReference>
<dbReference type="InterPro" id="IPR011989">
    <property type="entry name" value="ARM-like"/>
</dbReference>
<comment type="caution">
    <text evidence="2">The sequence shown here is derived from an EMBL/GenBank/DDBJ whole genome shotgun (WGS) entry which is preliminary data.</text>
</comment>
<accession>A0A8J4TN08</accession>
<dbReference type="OrthoDB" id="18190at2759"/>
<evidence type="ECO:0000313" key="2">
    <source>
        <dbReference type="EMBL" id="KAF5405151.1"/>
    </source>
</evidence>
<organism evidence="2 3">
    <name type="scientific">Paragonimus heterotremus</name>
    <dbReference type="NCBI Taxonomy" id="100268"/>
    <lineage>
        <taxon>Eukaryota</taxon>
        <taxon>Metazoa</taxon>
        <taxon>Spiralia</taxon>
        <taxon>Lophotrochozoa</taxon>
        <taxon>Platyhelminthes</taxon>
        <taxon>Trematoda</taxon>
        <taxon>Digenea</taxon>
        <taxon>Plagiorchiida</taxon>
        <taxon>Troglotremata</taxon>
        <taxon>Troglotrematidae</taxon>
        <taxon>Paragonimus</taxon>
    </lineage>
</organism>
<keyword evidence="3" id="KW-1185">Reference proteome</keyword>
<protein>
    <submittedName>
        <fullName evidence="2">Integrator complex subunit 4</fullName>
    </submittedName>
</protein>
<reference evidence="2" key="1">
    <citation type="submission" date="2019-05" db="EMBL/GenBank/DDBJ databases">
        <title>Annotation for the trematode Paragonimus heterotremus.</title>
        <authorList>
            <person name="Choi Y.-J."/>
        </authorList>
    </citation>
    <scope>NUCLEOTIDE SEQUENCE</scope>
    <source>
        <strain evidence="2">LC</strain>
    </source>
</reference>
<evidence type="ECO:0000256" key="1">
    <source>
        <dbReference type="SAM" id="MobiDB-lite"/>
    </source>
</evidence>
<name>A0A8J4TN08_9TREM</name>
<dbReference type="PANTHER" id="PTHR20938">
    <property type="entry name" value="INTEGRATOR COMPLEX SUBUNIT 4"/>
    <property type="match status" value="1"/>
</dbReference>